<evidence type="ECO:0000313" key="2">
    <source>
        <dbReference type="Proteomes" id="UP001159075"/>
    </source>
</evidence>
<keyword evidence="2" id="KW-1185">Reference proteome</keyword>
<sequence>MQITPDELKIEIIYSVQNYSEAYLSANRELSRMNEYTGDVQYLDRYIHGLNKVIFQAVKKLIGEIPFLSDDRFKKLISSEFFTISSPKKSCMNDVSGFIPLMTNLSNAVSLPLVIKLINCLNDFYPFDRLSSAISDALEKFFKEESFKPLRRFFVAEEAEVKESGINFTFNIFSVESTYVAFDSLDNALAKVSEECGFNFGGAIKAFTESTLFGSQYAAGNSFGSSKGTLSSHIKLKTFKKHIRLTLSHAAFEAILAYMLTSDDVDTEDCATSLIELISEA</sequence>
<proteinExistence type="predicted"/>
<protein>
    <submittedName>
        <fullName evidence="1">Uncharacterized protein</fullName>
    </submittedName>
</protein>
<accession>A0ABT6UDE1</accession>
<gene>
    <name evidence="1" type="ORF">ODY93_12990</name>
</gene>
<organism evidence="1 2">
    <name type="scientific">Shewanella xiamenensis</name>
    <dbReference type="NCBI Taxonomy" id="332186"/>
    <lineage>
        <taxon>Bacteria</taxon>
        <taxon>Pseudomonadati</taxon>
        <taxon>Pseudomonadota</taxon>
        <taxon>Gammaproteobacteria</taxon>
        <taxon>Alteromonadales</taxon>
        <taxon>Shewanellaceae</taxon>
        <taxon>Shewanella</taxon>
    </lineage>
</organism>
<evidence type="ECO:0000313" key="1">
    <source>
        <dbReference type="EMBL" id="MDI5832487.1"/>
    </source>
</evidence>
<dbReference type="EMBL" id="JAOTLW010000013">
    <property type="protein sequence ID" value="MDI5832487.1"/>
    <property type="molecule type" value="Genomic_DNA"/>
</dbReference>
<reference evidence="1 2" key="1">
    <citation type="submission" date="2022-09" db="EMBL/GenBank/DDBJ databases">
        <title>The outer-membrane cytochrome OmcA is essential for infection of Shewanella oneidensis by a zebrafish-associated bacteriophage.</title>
        <authorList>
            <person name="Grenfell A.W."/>
            <person name="Intile P."/>
            <person name="Mcfarlane J."/>
            <person name="Leung D."/>
            <person name="Abdalla K."/>
            <person name="Wold M."/>
            <person name="Kees E."/>
            <person name="Gralnick J."/>
        </authorList>
    </citation>
    <scope>NUCLEOTIDE SEQUENCE [LARGE SCALE GENOMIC DNA]</scope>
    <source>
        <strain evidence="1 2">NF-5</strain>
    </source>
</reference>
<dbReference type="RefSeq" id="WP_282679452.1">
    <property type="nucleotide sequence ID" value="NZ_CP106875.1"/>
</dbReference>
<name>A0ABT6UDE1_9GAMM</name>
<comment type="caution">
    <text evidence="1">The sequence shown here is derived from an EMBL/GenBank/DDBJ whole genome shotgun (WGS) entry which is preliminary data.</text>
</comment>
<dbReference type="Proteomes" id="UP001159075">
    <property type="component" value="Unassembled WGS sequence"/>
</dbReference>